<organism evidence="5 6">
    <name type="scientific">Enterovibrio norvegicus</name>
    <dbReference type="NCBI Taxonomy" id="188144"/>
    <lineage>
        <taxon>Bacteria</taxon>
        <taxon>Pseudomonadati</taxon>
        <taxon>Pseudomonadota</taxon>
        <taxon>Gammaproteobacteria</taxon>
        <taxon>Vibrionales</taxon>
        <taxon>Vibrionaceae</taxon>
        <taxon>Enterovibrio</taxon>
    </lineage>
</organism>
<keyword evidence="3" id="KW-0804">Transcription</keyword>
<dbReference type="InterPro" id="IPR036390">
    <property type="entry name" value="WH_DNA-bd_sf"/>
</dbReference>
<dbReference type="PROSITE" id="PS50995">
    <property type="entry name" value="HTH_MARR_2"/>
    <property type="match status" value="1"/>
</dbReference>
<evidence type="ECO:0000256" key="1">
    <source>
        <dbReference type="ARBA" id="ARBA00023015"/>
    </source>
</evidence>
<dbReference type="SUPFAM" id="SSF46785">
    <property type="entry name" value="Winged helix' DNA-binding domain"/>
    <property type="match status" value="1"/>
</dbReference>
<feature type="domain" description="HTH marR-type" evidence="4">
    <location>
        <begin position="24"/>
        <end position="157"/>
    </location>
</feature>
<evidence type="ECO:0000259" key="4">
    <source>
        <dbReference type="PROSITE" id="PS50995"/>
    </source>
</evidence>
<name>A0A2N7L3L2_9GAMM</name>
<evidence type="ECO:0000313" key="6">
    <source>
        <dbReference type="Proteomes" id="UP000235387"/>
    </source>
</evidence>
<dbReference type="AlphaFoldDB" id="A0A2N7L3L2"/>
<evidence type="ECO:0000256" key="3">
    <source>
        <dbReference type="ARBA" id="ARBA00023163"/>
    </source>
</evidence>
<dbReference type="InterPro" id="IPR000835">
    <property type="entry name" value="HTH_MarR-typ"/>
</dbReference>
<dbReference type="Proteomes" id="UP000235387">
    <property type="component" value="Unassembled WGS sequence"/>
</dbReference>
<evidence type="ECO:0000313" key="5">
    <source>
        <dbReference type="EMBL" id="PMN87458.1"/>
    </source>
</evidence>
<dbReference type="PROSITE" id="PS01117">
    <property type="entry name" value="HTH_MARR_1"/>
    <property type="match status" value="1"/>
</dbReference>
<evidence type="ECO:0000256" key="2">
    <source>
        <dbReference type="ARBA" id="ARBA00023125"/>
    </source>
</evidence>
<dbReference type="PANTHER" id="PTHR42756:SF1">
    <property type="entry name" value="TRANSCRIPTIONAL REPRESSOR OF EMRAB OPERON"/>
    <property type="match status" value="1"/>
</dbReference>
<dbReference type="RefSeq" id="WP_102392410.1">
    <property type="nucleotide sequence ID" value="NZ_JBFRLP010000028.1"/>
</dbReference>
<dbReference type="Gene3D" id="1.10.10.10">
    <property type="entry name" value="Winged helix-like DNA-binding domain superfamily/Winged helix DNA-binding domain"/>
    <property type="match status" value="1"/>
</dbReference>
<dbReference type="PRINTS" id="PR00598">
    <property type="entry name" value="HTHMARR"/>
</dbReference>
<reference evidence="6" key="1">
    <citation type="submission" date="2016-07" db="EMBL/GenBank/DDBJ databases">
        <title>Nontailed viruses are major unrecognized killers of bacteria in the ocean.</title>
        <authorList>
            <person name="Kauffman K."/>
            <person name="Hussain F."/>
            <person name="Yang J."/>
            <person name="Arevalo P."/>
            <person name="Brown J."/>
            <person name="Cutler M."/>
            <person name="Kelly L."/>
            <person name="Polz M.F."/>
        </authorList>
    </citation>
    <scope>NUCLEOTIDE SEQUENCE [LARGE SCALE GENOMIC DNA]</scope>
    <source>
        <strain evidence="6">10N.261.45.A10</strain>
    </source>
</reference>
<comment type="caution">
    <text evidence="5">The sequence shown here is derived from an EMBL/GenBank/DDBJ whole genome shotgun (WGS) entry which is preliminary data.</text>
</comment>
<dbReference type="PANTHER" id="PTHR42756">
    <property type="entry name" value="TRANSCRIPTIONAL REGULATOR, MARR"/>
    <property type="match status" value="1"/>
</dbReference>
<dbReference type="SMART" id="SM00347">
    <property type="entry name" value="HTH_MARR"/>
    <property type="match status" value="1"/>
</dbReference>
<protein>
    <submittedName>
        <fullName evidence="5">MarR family transcriptional regulator</fullName>
    </submittedName>
</protein>
<dbReference type="GO" id="GO:0003700">
    <property type="term" value="F:DNA-binding transcription factor activity"/>
    <property type="evidence" value="ECO:0007669"/>
    <property type="project" value="InterPro"/>
</dbReference>
<accession>A0A2N7L3L2</accession>
<dbReference type="InterPro" id="IPR036388">
    <property type="entry name" value="WH-like_DNA-bd_sf"/>
</dbReference>
<gene>
    <name evidence="5" type="ORF">BCT23_08865</name>
</gene>
<sequence>MKQDHVDTILAQWQVQRPDLDCSPMGVIGRMDRANHLMKLGLEEVFKQFGLMSSEFDILATLRRAGEPVTPTEMYQTLMFSSGAMSTRVDGLVKRGLVVRQASETDRRSCLVMLTDEGRTLIDAVVTAHVENEHQMLNVLTEKEQATLASLLRKWLASKE</sequence>
<dbReference type="EMBL" id="MDAL01000071">
    <property type="protein sequence ID" value="PMN87458.1"/>
    <property type="molecule type" value="Genomic_DNA"/>
</dbReference>
<dbReference type="InterPro" id="IPR023187">
    <property type="entry name" value="Tscrpt_reg_MarR-type_CS"/>
</dbReference>
<dbReference type="Pfam" id="PF12802">
    <property type="entry name" value="MarR_2"/>
    <property type="match status" value="1"/>
</dbReference>
<keyword evidence="2" id="KW-0238">DNA-binding</keyword>
<dbReference type="GO" id="GO:0003677">
    <property type="term" value="F:DNA binding"/>
    <property type="evidence" value="ECO:0007669"/>
    <property type="project" value="UniProtKB-KW"/>
</dbReference>
<keyword evidence="1" id="KW-0805">Transcription regulation</keyword>
<proteinExistence type="predicted"/>